<dbReference type="SMART" id="SM00242">
    <property type="entry name" value="MYSc"/>
    <property type="match status" value="1"/>
</dbReference>
<dbReference type="FunFam" id="1.10.10.820:FF:000002">
    <property type="entry name" value="Myosin heavy chain 10"/>
    <property type="match status" value="1"/>
</dbReference>
<dbReference type="InterPro" id="IPR027417">
    <property type="entry name" value="P-loop_NTPase"/>
</dbReference>
<feature type="region of interest" description="Disordered" evidence="18">
    <location>
        <begin position="833"/>
        <end position="853"/>
    </location>
</feature>
<keyword evidence="10 17" id="KW-0009">Actin-binding</keyword>
<dbReference type="GO" id="GO:0000146">
    <property type="term" value="F:microfilament motor activity"/>
    <property type="evidence" value="ECO:0007669"/>
    <property type="project" value="TreeGrafter"/>
</dbReference>
<evidence type="ECO:0000256" key="7">
    <source>
        <dbReference type="ARBA" id="ARBA00023054"/>
    </source>
</evidence>
<dbReference type="InterPro" id="IPR036961">
    <property type="entry name" value="Kinesin_motor_dom_sf"/>
</dbReference>
<dbReference type="FunFam" id="1.20.5.4820:FF:000002">
    <property type="entry name" value="Myosin heavy chain 10"/>
    <property type="match status" value="1"/>
</dbReference>
<dbReference type="PRINTS" id="PR00193">
    <property type="entry name" value="MYOSINHEAVY"/>
</dbReference>
<keyword evidence="9 17" id="KW-0505">Motor protein</keyword>
<evidence type="ECO:0000256" key="12">
    <source>
        <dbReference type="ARBA" id="ARBA00037865"/>
    </source>
</evidence>
<keyword evidence="11" id="KW-0968">Cytoplasmic vesicle</keyword>
<feature type="binding site" evidence="17">
    <location>
        <begin position="79"/>
        <end position="86"/>
    </location>
    <ligand>
        <name>ATP</name>
        <dbReference type="ChEBI" id="CHEBI:30616"/>
    </ligand>
</feature>
<accession>A0A3B3YLW0</accession>
<dbReference type="Gene3D" id="1.20.5.340">
    <property type="match status" value="4"/>
</dbReference>
<feature type="compositionally biased region" description="Basic and acidic residues" evidence="18">
    <location>
        <begin position="836"/>
        <end position="846"/>
    </location>
</feature>
<dbReference type="PROSITE" id="PS50096">
    <property type="entry name" value="IQ"/>
    <property type="match status" value="1"/>
</dbReference>
<proteinExistence type="inferred from homology"/>
<evidence type="ECO:0000256" key="1">
    <source>
        <dbReference type="ARBA" id="ARBA00008314"/>
    </source>
</evidence>
<dbReference type="GO" id="GO:0008360">
    <property type="term" value="P:regulation of cell shape"/>
    <property type="evidence" value="ECO:0007669"/>
    <property type="project" value="UniProtKB-KW"/>
</dbReference>
<evidence type="ECO:0000256" key="8">
    <source>
        <dbReference type="ARBA" id="ARBA00023123"/>
    </source>
</evidence>
<evidence type="ECO:0000256" key="6">
    <source>
        <dbReference type="ARBA" id="ARBA00022960"/>
    </source>
</evidence>
<dbReference type="Ensembl" id="ENSPMET00000018008.1">
    <property type="protein sequence ID" value="ENSPMEP00000028138.1"/>
    <property type="gene ID" value="ENSPMEG00000013112.1"/>
</dbReference>
<dbReference type="SUPFAM" id="SSF52540">
    <property type="entry name" value="P-loop containing nucleoside triphosphate hydrolases"/>
    <property type="match status" value="1"/>
</dbReference>
<evidence type="ECO:0000256" key="15">
    <source>
        <dbReference type="ARBA" id="ARBA00042289"/>
    </source>
</evidence>
<evidence type="ECO:0000256" key="13">
    <source>
        <dbReference type="ARBA" id="ARBA00039816"/>
    </source>
</evidence>
<dbReference type="Gene3D" id="1.10.10.820">
    <property type="match status" value="1"/>
</dbReference>
<keyword evidence="5" id="KW-0112">Calmodulin-binding</keyword>
<evidence type="ECO:0000313" key="21">
    <source>
        <dbReference type="Proteomes" id="UP000261480"/>
    </source>
</evidence>
<dbReference type="Gene3D" id="1.20.58.530">
    <property type="match status" value="1"/>
</dbReference>
<dbReference type="GO" id="GO:0060473">
    <property type="term" value="C:cortical granule"/>
    <property type="evidence" value="ECO:0007669"/>
    <property type="project" value="UniProtKB-SubCell"/>
</dbReference>
<dbReference type="FunFam" id="1.20.58.530:FF:000003">
    <property type="entry name" value="Myosin heavy chain 10"/>
    <property type="match status" value="1"/>
</dbReference>
<dbReference type="Gene3D" id="1.20.120.720">
    <property type="entry name" value="Myosin VI head, motor domain, U50 subdomain"/>
    <property type="match status" value="1"/>
</dbReference>
<evidence type="ECO:0000256" key="3">
    <source>
        <dbReference type="ARBA" id="ARBA00022741"/>
    </source>
</evidence>
<dbReference type="STRING" id="48701.ENSPMEP00000028138"/>
<dbReference type="GO" id="GO:0051015">
    <property type="term" value="F:actin filament binding"/>
    <property type="evidence" value="ECO:0007669"/>
    <property type="project" value="TreeGrafter"/>
</dbReference>
<dbReference type="Pfam" id="PF01576">
    <property type="entry name" value="Myosin_tail_1"/>
    <property type="match status" value="1"/>
</dbReference>
<evidence type="ECO:0000256" key="17">
    <source>
        <dbReference type="PROSITE-ProRule" id="PRU00782"/>
    </source>
</evidence>
<feature type="domain" description="Myosin motor" evidence="19">
    <location>
        <begin position="1"/>
        <end position="682"/>
    </location>
</feature>
<dbReference type="SUPFAM" id="SSF90257">
    <property type="entry name" value="Myosin rod fragments"/>
    <property type="match status" value="5"/>
</dbReference>
<comment type="subcellular location">
    <subcellularLocation>
        <location evidence="12">Cytoplasmic vesicle</location>
        <location evidence="12">Secretory vesicle</location>
        <location evidence="12">Cortical granule</location>
    </subcellularLocation>
</comment>
<dbReference type="FunFam" id="4.10.270.10:FF:000001">
    <property type="entry name" value="Myosin heavy chain, non-muscle"/>
    <property type="match status" value="1"/>
</dbReference>
<comment type="similarity">
    <text evidence="1 17">Belongs to the TRAFAC class myosin-kinesin ATPase superfamily. Myosin family.</text>
</comment>
<evidence type="ECO:0000256" key="2">
    <source>
        <dbReference type="ARBA" id="ARBA00022490"/>
    </source>
</evidence>
<keyword evidence="3 17" id="KW-0547">Nucleotide-binding</keyword>
<evidence type="ECO:0000256" key="4">
    <source>
        <dbReference type="ARBA" id="ARBA00022840"/>
    </source>
</evidence>
<dbReference type="FunFam" id="1.20.120.720:FF:000002">
    <property type="entry name" value="Myosin heavy chain 10"/>
    <property type="match status" value="1"/>
</dbReference>
<keyword evidence="4 17" id="KW-0067">ATP-binding</keyword>
<dbReference type="GO" id="GO:0016460">
    <property type="term" value="C:myosin II complex"/>
    <property type="evidence" value="ECO:0007669"/>
    <property type="project" value="TreeGrafter"/>
</dbReference>
<dbReference type="Pfam" id="PF00063">
    <property type="entry name" value="Myosin_head"/>
    <property type="match status" value="1"/>
</dbReference>
<dbReference type="InterPro" id="IPR000048">
    <property type="entry name" value="IQ_motif_EF-hand-BS"/>
</dbReference>
<evidence type="ECO:0000256" key="18">
    <source>
        <dbReference type="SAM" id="MobiDB-lite"/>
    </source>
</evidence>
<dbReference type="GO" id="GO:0005524">
    <property type="term" value="F:ATP binding"/>
    <property type="evidence" value="ECO:0007669"/>
    <property type="project" value="UniProtKB-UniRule"/>
</dbReference>
<dbReference type="InterPro" id="IPR002928">
    <property type="entry name" value="Myosin_tail"/>
</dbReference>
<sequence>METLQCFLNCLVSILQTYSGLFCVVINPYKNLPIYSEEIVEMYKGKKRHEMPPHIYAITDTAYRSMMQDREDQSILCTGESGAGKTENTKKVIQYLAHVASSHKTKKDQVSPGELEKQLLQANPILEAFGNAKTVKNDNSSRFGKFIRINFDVNGYIVGANIETYLLEKSRAIRQAKDERTFHIFYYMLTGAGDKLRNELLLENYNNYRFLSNGNVTIPGQQDKDLFTETMEAFRIMGIPEDEQIGMLKVVAAVLQLGNMSFKKERHTDQASMPDNTAAQKVCHLMGMNVTDFTRAILSPRIKVGRDYVQKAQTQEQAEFAVEALAKATYERMFRWLVMRINKALDKTKRQGASFIGILDIAGFEIFELNSFEQLCINYTNEKLQQLFNHTMFILEQEEYQREGIEWSFIDFGLDLQPCIDLIEKPASPPGILALLDEECWFPKATDKSFVEKVVQEQGTHPKFHKPKKLKDEADFCIIHYAGKVDYKADEWLMKNMDPLNDNVATLLNQSTDKFVSELWRDVDRIVGLDKVSGMSEMPGAFKTRKGMFRTVGQLYKEQLSKLMATLRNTNPNFVRCIIPNHEKKAGKLDPHLVLDQLRCNGVLEGIRICRQGFPNRIVFQEFRQRYEILTPNAIPKGFMDGKQACVLMIQSLELDANLYRIGQSKVFFRAGVLAHLEEERDMKITDIIISFQAWCRGYVARKAFAKRQQQLTAMKVIQRNCAAYLKLRNWQWWRLFTKVKPLLQVSRQEEEMQAKDEELHKVKEKHLQTEQQLQEMEEKHQQLNAEKMALQEQLQAETELCAEAEEMRARLAAKKQELEEILHDLEARVEEEEERASHLAAEKKKMQQNISDLEQQLDEEEAARQKLQLEKVTLEAKMKKIEEDVMVLDDQNNKLLKEKKLMEERISEFTTNLAEEEEKSKSLQKLKTKHEAMITDLEDRLRREEKARQELEKNRRKLEGDFTETHDQIAELQAQIAELRAQLAKKEEELQAALARIEEEAAQKNMAQKKIRELEAQLSELQEDLELEKQARVKAEKHRRDLGEELEALKTELEDTLDSTAAMQELRTKRETEVTQLKKSLEEEARVHEHQLAEMRQKHSQAFDELNEQLEQAKRNKVSMEKAKQALESEKNELTIELQTLMQGKTDSEHRRKKAEGLTQELQAKYSEAERQRVELAEKLAKVQAELDNVNGMLSEAEGKSIKASKDFSAVESQLQDAQELLQEETRQKLSLNTRLRQLEDEQNNLKEQLEEEEEAKKNVERQLQTVQAQLADMKKKVEQDAGSLESAEEGKKRLQRDLESTNQRLEEKCAAFDKLDKTKTRLQQELDDLLVDQDHLRQIVSNLEKKQKKFDQMLAEEKNISARYAEERDRAEAEAREKETRALALTRELESLMDVKEELDRNNKLLRAEMEDLVSSKDDVGKNVHELEKSKRAMEQQLEEMRTQLEELEDELQATEDAKLRLEVNMQAMKAQYERDLAGRDEMGEEKKRALVKQVREMEMELEDERKQRSAAVAARKKLELDLKELEAAIDTANKNRDEALKQLKKLQAQMKDLLRELEDTRMSRDEILAQSKETEKKLKGMEADMIQMQEVVPTKRQRCSFEVFE</sequence>
<keyword evidence="6" id="KW-0133">Cell shape</keyword>
<feature type="region of interest" description="Actin-binding" evidence="17">
    <location>
        <begin position="560"/>
        <end position="582"/>
    </location>
</feature>
<dbReference type="FunFam" id="3.30.70.1590:FF:000001">
    <property type="entry name" value="Myosin heavy chain"/>
    <property type="match status" value="1"/>
</dbReference>
<evidence type="ECO:0000256" key="5">
    <source>
        <dbReference type="ARBA" id="ARBA00022860"/>
    </source>
</evidence>
<dbReference type="FunFam" id="1.20.5.340:FF:000007">
    <property type="entry name" value="Myosin heavy chain, non-muscle"/>
    <property type="match status" value="1"/>
</dbReference>
<keyword evidence="21" id="KW-1185">Reference proteome</keyword>
<evidence type="ECO:0000256" key="14">
    <source>
        <dbReference type="ARBA" id="ARBA00041440"/>
    </source>
</evidence>
<evidence type="ECO:0000259" key="19">
    <source>
        <dbReference type="PROSITE" id="PS51456"/>
    </source>
</evidence>
<reference evidence="20" key="2">
    <citation type="submission" date="2025-09" db="UniProtKB">
        <authorList>
            <consortium name="Ensembl"/>
        </authorList>
    </citation>
    <scope>IDENTIFICATION</scope>
</reference>
<dbReference type="PANTHER" id="PTHR45615:SF16">
    <property type="entry name" value="MYOSIN-9"/>
    <property type="match status" value="1"/>
</dbReference>
<dbReference type="PANTHER" id="PTHR45615">
    <property type="entry name" value="MYOSIN HEAVY CHAIN, NON-MUSCLE"/>
    <property type="match status" value="1"/>
</dbReference>
<dbReference type="InterPro" id="IPR001609">
    <property type="entry name" value="Myosin_head_motor_dom-like"/>
</dbReference>
<keyword evidence="7" id="KW-0175">Coiled coil</keyword>
<dbReference type="Gene3D" id="1.20.5.4820">
    <property type="match status" value="1"/>
</dbReference>
<dbReference type="GO" id="GO:0032982">
    <property type="term" value="C:myosin filament"/>
    <property type="evidence" value="ECO:0007669"/>
    <property type="project" value="TreeGrafter"/>
</dbReference>
<feature type="region of interest" description="Disordered" evidence="18">
    <location>
        <begin position="1279"/>
        <end position="1298"/>
    </location>
</feature>
<protein>
    <recommendedName>
        <fullName evidence="13">Myosin-9</fullName>
    </recommendedName>
    <alternativeName>
        <fullName evidence="14">Myosin heavy chain 9</fullName>
    </alternativeName>
    <alternativeName>
        <fullName evidence="15">Myosin heavy chain, non-muscle IIa</fullName>
    </alternativeName>
    <alternativeName>
        <fullName evidence="16">Non-muscle myosin heavy chain IIa</fullName>
    </alternativeName>
</protein>
<evidence type="ECO:0000313" key="20">
    <source>
        <dbReference type="Ensembl" id="ENSPMEP00000028138.1"/>
    </source>
</evidence>
<dbReference type="GO" id="GO:0005516">
    <property type="term" value="F:calmodulin binding"/>
    <property type="evidence" value="ECO:0007669"/>
    <property type="project" value="UniProtKB-KW"/>
</dbReference>
<dbReference type="Gene3D" id="3.40.850.10">
    <property type="entry name" value="Kinesin motor domain"/>
    <property type="match status" value="1"/>
</dbReference>
<keyword evidence="2" id="KW-0963">Cytoplasm</keyword>
<keyword evidence="8 17" id="KW-0518">Myosin</keyword>
<evidence type="ECO:0000256" key="9">
    <source>
        <dbReference type="ARBA" id="ARBA00023175"/>
    </source>
</evidence>
<name>A0A3B3YLW0_9TELE</name>
<organism evidence="20 21">
    <name type="scientific">Poecilia mexicana</name>
    <dbReference type="NCBI Taxonomy" id="48701"/>
    <lineage>
        <taxon>Eukaryota</taxon>
        <taxon>Metazoa</taxon>
        <taxon>Chordata</taxon>
        <taxon>Craniata</taxon>
        <taxon>Vertebrata</taxon>
        <taxon>Euteleostomi</taxon>
        <taxon>Actinopterygii</taxon>
        <taxon>Neopterygii</taxon>
        <taxon>Teleostei</taxon>
        <taxon>Neoteleostei</taxon>
        <taxon>Acanthomorphata</taxon>
        <taxon>Ovalentaria</taxon>
        <taxon>Atherinomorphae</taxon>
        <taxon>Cyprinodontiformes</taxon>
        <taxon>Poeciliidae</taxon>
        <taxon>Poeciliinae</taxon>
        <taxon>Poecilia</taxon>
    </lineage>
</organism>
<evidence type="ECO:0000256" key="10">
    <source>
        <dbReference type="ARBA" id="ARBA00023203"/>
    </source>
</evidence>
<dbReference type="FunFam" id="1.20.5.340:FF:000008">
    <property type="entry name" value="Myosin heavy chain 11"/>
    <property type="match status" value="1"/>
</dbReference>
<evidence type="ECO:0000256" key="16">
    <source>
        <dbReference type="ARBA" id="ARBA00043098"/>
    </source>
</evidence>
<dbReference type="Pfam" id="PF00612">
    <property type="entry name" value="IQ"/>
    <property type="match status" value="1"/>
</dbReference>
<dbReference type="FunFam" id="1.20.5.340:FF:000009">
    <property type="entry name" value="myosin-11 isoform X2"/>
    <property type="match status" value="1"/>
</dbReference>
<dbReference type="PROSITE" id="PS51456">
    <property type="entry name" value="MYOSIN_MOTOR"/>
    <property type="match status" value="1"/>
</dbReference>
<evidence type="ECO:0000256" key="11">
    <source>
        <dbReference type="ARBA" id="ARBA00023329"/>
    </source>
</evidence>
<dbReference type="SMART" id="SM00015">
    <property type="entry name" value="IQ"/>
    <property type="match status" value="1"/>
</dbReference>
<dbReference type="Proteomes" id="UP000261480">
    <property type="component" value="Unplaced"/>
</dbReference>
<reference evidence="20" key="1">
    <citation type="submission" date="2025-08" db="UniProtKB">
        <authorList>
            <consortium name="Ensembl"/>
        </authorList>
    </citation>
    <scope>IDENTIFICATION</scope>
</reference>